<organism evidence="4 5">
    <name type="scientific">Ruminococcus bromii</name>
    <dbReference type="NCBI Taxonomy" id="40518"/>
    <lineage>
        <taxon>Bacteria</taxon>
        <taxon>Bacillati</taxon>
        <taxon>Bacillota</taxon>
        <taxon>Clostridia</taxon>
        <taxon>Eubacteriales</taxon>
        <taxon>Oscillospiraceae</taxon>
        <taxon>Ruminococcus</taxon>
    </lineage>
</organism>
<protein>
    <submittedName>
        <fullName evidence="4">V-type sodium pump subunit G</fullName>
    </submittedName>
</protein>
<dbReference type="Gene3D" id="3.40.50.10580">
    <property type="entry name" value="ATPase, V1 complex, subunit F"/>
    <property type="match status" value="1"/>
</dbReference>
<name>A0A2N0UKY1_9FIRM</name>
<keyword evidence="5" id="KW-1185">Reference proteome</keyword>
<dbReference type="AlphaFoldDB" id="A0A2N0UKY1"/>
<evidence type="ECO:0000313" key="5">
    <source>
        <dbReference type="Proteomes" id="UP000233425"/>
    </source>
</evidence>
<dbReference type="EMBL" id="NNSR01000069">
    <property type="protein sequence ID" value="PKD27649.1"/>
    <property type="molecule type" value="Genomic_DNA"/>
</dbReference>
<evidence type="ECO:0000256" key="3">
    <source>
        <dbReference type="ARBA" id="ARBA00023065"/>
    </source>
</evidence>
<reference evidence="4" key="1">
    <citation type="journal article" date="2018" name="Environ. Microbiol.">
        <title>Sporulation capability and amylosome conservation among diverse human colonic and rumen isolates of the keystone starch-degrader Ruminococcus bromii.</title>
        <authorList>
            <person name="Mukhopadhya I."/>
            <person name="Morais S."/>
            <person name="Laverde-Gomez J."/>
            <person name="Sheridan P.O."/>
            <person name="Walker A.W."/>
            <person name="Kelly W."/>
            <person name="Klieve A.V."/>
            <person name="Ouwerkerk D."/>
            <person name="Duncan S.H."/>
            <person name="Louis P."/>
            <person name="Koropatkin N."/>
            <person name="Cockburn D."/>
            <person name="Kibler R."/>
            <person name="Cooper P.J."/>
            <person name="Sandoval C."/>
            <person name="Crost E."/>
            <person name="Juge N."/>
            <person name="Bayer E.A."/>
            <person name="Flint H.J."/>
        </authorList>
    </citation>
    <scope>NUCLEOTIDE SEQUENCE [LARGE SCALE GENOMIC DNA]</scope>
    <source>
        <strain evidence="4">ATCC 27255</strain>
    </source>
</reference>
<comment type="similarity">
    <text evidence="1">Belongs to the V-ATPase F subunit family.</text>
</comment>
<dbReference type="InterPro" id="IPR008218">
    <property type="entry name" value="ATPase_V1-cplx_f_g_su"/>
</dbReference>
<dbReference type="InterPro" id="IPR036906">
    <property type="entry name" value="ATPase_V1_fsu_sf"/>
</dbReference>
<gene>
    <name evidence="4" type="primary">ntpG</name>
    <name evidence="4" type="ORF">RBATCC27255_01410</name>
</gene>
<dbReference type="RefSeq" id="WP_015523547.1">
    <property type="nucleotide sequence ID" value="NZ_CABMMZ010000069.1"/>
</dbReference>
<keyword evidence="3" id="KW-0406">Ion transport</keyword>
<evidence type="ECO:0000256" key="1">
    <source>
        <dbReference type="ARBA" id="ARBA00010148"/>
    </source>
</evidence>
<proteinExistence type="inferred from homology"/>
<comment type="caution">
    <text evidence="4">The sequence shown here is derived from an EMBL/GenBank/DDBJ whole genome shotgun (WGS) entry which is preliminary data.</text>
</comment>
<dbReference type="Pfam" id="PF01990">
    <property type="entry name" value="ATP-synt_F"/>
    <property type="match status" value="1"/>
</dbReference>
<keyword evidence="2" id="KW-0813">Transport</keyword>
<evidence type="ECO:0000313" key="4">
    <source>
        <dbReference type="EMBL" id="PKD27649.1"/>
    </source>
</evidence>
<sequence>MAKNIAVIGDSESIKGFAAIGMDIYPCDDNENAPHLFRKIADGDNYAVIFITEEMFGLVEKERKRYEERLIPAVIPIPGVKGNTGIGIKRLSSFVEKAVGSDIIFND</sequence>
<evidence type="ECO:0000256" key="2">
    <source>
        <dbReference type="ARBA" id="ARBA00022448"/>
    </source>
</evidence>
<accession>A0A2N0UKY1</accession>
<dbReference type="SUPFAM" id="SSF159468">
    <property type="entry name" value="AtpF-like"/>
    <property type="match status" value="1"/>
</dbReference>
<dbReference type="GO" id="GO:0046961">
    <property type="term" value="F:proton-transporting ATPase activity, rotational mechanism"/>
    <property type="evidence" value="ECO:0007669"/>
    <property type="project" value="InterPro"/>
</dbReference>
<dbReference type="GeneID" id="93768049"/>
<dbReference type="Proteomes" id="UP000233425">
    <property type="component" value="Unassembled WGS sequence"/>
</dbReference>